<accession>A0A512BNK4</accession>
<feature type="domain" description="WGR" evidence="1">
    <location>
        <begin position="35"/>
        <end position="79"/>
    </location>
</feature>
<comment type="caution">
    <text evidence="2">The sequence shown here is derived from an EMBL/GenBank/DDBJ whole genome shotgun (WGS) entry which is preliminary data.</text>
</comment>
<dbReference type="Pfam" id="PF05406">
    <property type="entry name" value="WGR"/>
    <property type="match status" value="1"/>
</dbReference>
<dbReference type="InterPro" id="IPR008893">
    <property type="entry name" value="WGR_domain"/>
</dbReference>
<gene>
    <name evidence="2" type="ORF">MAE02_12300</name>
</gene>
<evidence type="ECO:0000313" key="3">
    <source>
        <dbReference type="Proteomes" id="UP000321085"/>
    </source>
</evidence>
<proteinExistence type="predicted"/>
<dbReference type="AlphaFoldDB" id="A0A512BNK4"/>
<sequence length="81" mass="8626">MVGPKKSGTKSKIQGCARNAGMVLLLSYDSIGRTVTSLTGKWGRIDTNGQELVEAFSSGIEARTGLKAVAPTKRLRGYRAL</sequence>
<reference evidence="2 3" key="1">
    <citation type="submission" date="2019-07" db="EMBL/GenBank/DDBJ databases">
        <title>Whole genome shotgun sequence of Microvirga aerophila NBRC 106136.</title>
        <authorList>
            <person name="Hosoyama A."/>
            <person name="Uohara A."/>
            <person name="Ohji S."/>
            <person name="Ichikawa N."/>
        </authorList>
    </citation>
    <scope>NUCLEOTIDE SEQUENCE [LARGE SCALE GENOMIC DNA]</scope>
    <source>
        <strain evidence="2 3">NBRC 106136</strain>
    </source>
</reference>
<organism evidence="2 3">
    <name type="scientific">Microvirga aerophila</name>
    <dbReference type="NCBI Taxonomy" id="670291"/>
    <lineage>
        <taxon>Bacteria</taxon>
        <taxon>Pseudomonadati</taxon>
        <taxon>Pseudomonadota</taxon>
        <taxon>Alphaproteobacteria</taxon>
        <taxon>Hyphomicrobiales</taxon>
        <taxon>Methylobacteriaceae</taxon>
        <taxon>Microvirga</taxon>
    </lineage>
</organism>
<evidence type="ECO:0000259" key="1">
    <source>
        <dbReference type="Pfam" id="PF05406"/>
    </source>
</evidence>
<dbReference type="Proteomes" id="UP000321085">
    <property type="component" value="Unassembled WGS sequence"/>
</dbReference>
<dbReference type="EMBL" id="BJYU01000011">
    <property type="protein sequence ID" value="GEO13534.1"/>
    <property type="molecule type" value="Genomic_DNA"/>
</dbReference>
<name>A0A512BNK4_9HYPH</name>
<keyword evidence="3" id="KW-1185">Reference proteome</keyword>
<evidence type="ECO:0000313" key="2">
    <source>
        <dbReference type="EMBL" id="GEO13534.1"/>
    </source>
</evidence>
<protein>
    <recommendedName>
        <fullName evidence="1">WGR domain-containing protein</fullName>
    </recommendedName>
</protein>